<dbReference type="EMBL" id="CP113089">
    <property type="protein sequence ID" value="WAB81554.1"/>
    <property type="molecule type" value="Genomic_DNA"/>
</dbReference>
<feature type="chain" id="PRO_5038813014" description="Lipoprotein" evidence="2">
    <location>
        <begin position="17"/>
        <end position="251"/>
    </location>
</feature>
<evidence type="ECO:0000256" key="2">
    <source>
        <dbReference type="SAM" id="SignalP"/>
    </source>
</evidence>
<dbReference type="AlphaFoldDB" id="A0A9E8ML97"/>
<evidence type="ECO:0000313" key="4">
    <source>
        <dbReference type="Proteomes" id="UP001164706"/>
    </source>
</evidence>
<keyword evidence="4" id="KW-1185">Reference proteome</keyword>
<feature type="compositionally biased region" description="Basic and acidic residues" evidence="1">
    <location>
        <begin position="229"/>
        <end position="238"/>
    </location>
</feature>
<dbReference type="Proteomes" id="UP001164706">
    <property type="component" value="Chromosome"/>
</dbReference>
<gene>
    <name evidence="3" type="ORF">OVN18_00575</name>
</gene>
<sequence length="251" mass="26694">MLLPLAAALAMVAALAGCASTPAERGAIGVDDVIDARERLAERFGRERVERLVQSDGRRIADFGLPAPAYRGTLPEGEWSAVTSTCIAEQDPTVSSASLRIDPTGELVEWSVSQDGALPIVEDRLAALERLALAVRVCAVRHLPAVPALGGIDDVERAWWRDDALTRLLPCLRRAGAGPVVSAPPARLAERAAEGRPWDPLTGLDPPTRARAAALCPPGEMLLERALPRAEATGDRGSRPLSRLDLPVADF</sequence>
<name>A0A9E8ML97_9MICO</name>
<dbReference type="KEGG" id="mdb:OVN18_00575"/>
<accession>A0A9E8ML97</accession>
<protein>
    <recommendedName>
        <fullName evidence="5">Lipoprotein</fullName>
    </recommendedName>
</protein>
<dbReference type="RefSeq" id="WP_267781322.1">
    <property type="nucleotide sequence ID" value="NZ_CP113089.1"/>
</dbReference>
<evidence type="ECO:0000313" key="3">
    <source>
        <dbReference type="EMBL" id="WAB81554.1"/>
    </source>
</evidence>
<evidence type="ECO:0000256" key="1">
    <source>
        <dbReference type="SAM" id="MobiDB-lite"/>
    </source>
</evidence>
<evidence type="ECO:0008006" key="5">
    <source>
        <dbReference type="Google" id="ProtNLM"/>
    </source>
</evidence>
<proteinExistence type="predicted"/>
<feature type="region of interest" description="Disordered" evidence="1">
    <location>
        <begin position="229"/>
        <end position="251"/>
    </location>
</feature>
<keyword evidence="2" id="KW-0732">Signal</keyword>
<organism evidence="3 4">
    <name type="scientific">Microcella daejeonensis</name>
    <dbReference type="NCBI Taxonomy" id="2994971"/>
    <lineage>
        <taxon>Bacteria</taxon>
        <taxon>Bacillati</taxon>
        <taxon>Actinomycetota</taxon>
        <taxon>Actinomycetes</taxon>
        <taxon>Micrococcales</taxon>
        <taxon>Microbacteriaceae</taxon>
        <taxon>Microcella</taxon>
    </lineage>
</organism>
<reference evidence="3" key="1">
    <citation type="submission" date="2022-11" db="EMBL/GenBank/DDBJ databases">
        <title>Description of Microcella daejonensis nov. sp, isolated from riverside soil.</title>
        <authorList>
            <person name="Molina K.M."/>
            <person name="Kim S.B."/>
        </authorList>
    </citation>
    <scope>NUCLEOTIDE SEQUENCE</scope>
    <source>
        <strain evidence="3">MMS21-STM12</strain>
    </source>
</reference>
<feature type="signal peptide" evidence="2">
    <location>
        <begin position="1"/>
        <end position="16"/>
    </location>
</feature>